<evidence type="ECO:0000256" key="2">
    <source>
        <dbReference type="PROSITE-ProRule" id="PRU00335"/>
    </source>
</evidence>
<feature type="region of interest" description="Disordered" evidence="3">
    <location>
        <begin position="1"/>
        <end position="25"/>
    </location>
</feature>
<name>A0ABW8M2K1_9ACTN</name>
<dbReference type="PRINTS" id="PR00455">
    <property type="entry name" value="HTHTETR"/>
</dbReference>
<evidence type="ECO:0000259" key="4">
    <source>
        <dbReference type="PROSITE" id="PS50977"/>
    </source>
</evidence>
<feature type="compositionally biased region" description="Low complexity" evidence="3">
    <location>
        <begin position="1"/>
        <end position="14"/>
    </location>
</feature>
<dbReference type="Pfam" id="PF00440">
    <property type="entry name" value="TetR_N"/>
    <property type="match status" value="1"/>
</dbReference>
<gene>
    <name evidence="5" type="ORF">ACI2L5_47125</name>
</gene>
<keyword evidence="1 2" id="KW-0238">DNA-binding</keyword>
<dbReference type="RefSeq" id="WP_404748749.1">
    <property type="nucleotide sequence ID" value="NZ_JBJDQH010000026.1"/>
</dbReference>
<accession>A0ABW8M2K1</accession>
<evidence type="ECO:0000256" key="3">
    <source>
        <dbReference type="SAM" id="MobiDB-lite"/>
    </source>
</evidence>
<proteinExistence type="predicted"/>
<evidence type="ECO:0000313" key="5">
    <source>
        <dbReference type="EMBL" id="MFK4272406.1"/>
    </source>
</evidence>
<dbReference type="PROSITE" id="PS50977">
    <property type="entry name" value="HTH_TETR_2"/>
    <property type="match status" value="1"/>
</dbReference>
<comment type="caution">
    <text evidence="5">The sequence shown here is derived from an EMBL/GenBank/DDBJ whole genome shotgun (WGS) entry which is preliminary data.</text>
</comment>
<organism evidence="5 6">
    <name type="scientific">Streptomyces milbemycinicus</name>
    <dbReference type="NCBI Taxonomy" id="476552"/>
    <lineage>
        <taxon>Bacteria</taxon>
        <taxon>Bacillati</taxon>
        <taxon>Actinomycetota</taxon>
        <taxon>Actinomycetes</taxon>
        <taxon>Kitasatosporales</taxon>
        <taxon>Streptomycetaceae</taxon>
        <taxon>Streptomyces</taxon>
    </lineage>
</organism>
<sequence>MSEATTEAGEATAEQGAPRRGERADAARNRRAILRATEELLAECGAEHVSLDRVAAAAGVGKGTVFRRFGSRTGLFQALLADRAARLREAIDEEAAPLGTDGAPCERLLAFLDALADIAEHHLSLIAAHERACGEDKFDDPTYRGWHAHVSALVRELRPGLDAEFVAHMLLAAFDGELVRRLTADGDWTRFRQSVRDLADLLVGQGK</sequence>
<evidence type="ECO:0000256" key="1">
    <source>
        <dbReference type="ARBA" id="ARBA00023125"/>
    </source>
</evidence>
<feature type="domain" description="HTH tetR-type" evidence="4">
    <location>
        <begin position="27"/>
        <end position="87"/>
    </location>
</feature>
<dbReference type="PANTHER" id="PTHR30055">
    <property type="entry name" value="HTH-TYPE TRANSCRIPTIONAL REGULATOR RUTR"/>
    <property type="match status" value="1"/>
</dbReference>
<dbReference type="SUPFAM" id="SSF46689">
    <property type="entry name" value="Homeodomain-like"/>
    <property type="match status" value="1"/>
</dbReference>
<dbReference type="SUPFAM" id="SSF48498">
    <property type="entry name" value="Tetracyclin repressor-like, C-terminal domain"/>
    <property type="match status" value="1"/>
</dbReference>
<dbReference type="InterPro" id="IPR050109">
    <property type="entry name" value="HTH-type_TetR-like_transc_reg"/>
</dbReference>
<dbReference type="PANTHER" id="PTHR30055:SF209">
    <property type="entry name" value="POSSIBLE TRANSCRIPTIONAL REGULATORY PROTEIN (PROBABLY TETR-FAMILY)"/>
    <property type="match status" value="1"/>
</dbReference>
<feature type="DNA-binding region" description="H-T-H motif" evidence="2">
    <location>
        <begin position="50"/>
        <end position="69"/>
    </location>
</feature>
<dbReference type="EMBL" id="JBJDQH010000026">
    <property type="protein sequence ID" value="MFK4272406.1"/>
    <property type="molecule type" value="Genomic_DNA"/>
</dbReference>
<dbReference type="Gene3D" id="1.10.357.10">
    <property type="entry name" value="Tetracycline Repressor, domain 2"/>
    <property type="match status" value="1"/>
</dbReference>
<dbReference type="Proteomes" id="UP001620295">
    <property type="component" value="Unassembled WGS sequence"/>
</dbReference>
<dbReference type="InterPro" id="IPR001647">
    <property type="entry name" value="HTH_TetR"/>
</dbReference>
<keyword evidence="6" id="KW-1185">Reference proteome</keyword>
<evidence type="ECO:0000313" key="6">
    <source>
        <dbReference type="Proteomes" id="UP001620295"/>
    </source>
</evidence>
<reference evidence="5 6" key="1">
    <citation type="submission" date="2024-11" db="EMBL/GenBank/DDBJ databases">
        <title>The Natural Products Discovery Center: Release of the First 8490 Sequenced Strains for Exploring Actinobacteria Biosynthetic Diversity.</title>
        <authorList>
            <person name="Kalkreuter E."/>
            <person name="Kautsar S.A."/>
            <person name="Yang D."/>
            <person name="Bader C.D."/>
            <person name="Teijaro C.N."/>
            <person name="Fluegel L."/>
            <person name="Davis C.M."/>
            <person name="Simpson J.R."/>
            <person name="Lauterbach L."/>
            <person name="Steele A.D."/>
            <person name="Gui C."/>
            <person name="Meng S."/>
            <person name="Li G."/>
            <person name="Viehrig K."/>
            <person name="Ye F."/>
            <person name="Su P."/>
            <person name="Kiefer A.F."/>
            <person name="Nichols A."/>
            <person name="Cepeda A.J."/>
            <person name="Yan W."/>
            <person name="Fan B."/>
            <person name="Jiang Y."/>
            <person name="Adhikari A."/>
            <person name="Zheng C.-J."/>
            <person name="Schuster L."/>
            <person name="Cowan T.M."/>
            <person name="Smanski M.J."/>
            <person name="Chevrette M.G."/>
            <person name="De Carvalho L.P.S."/>
            <person name="Shen B."/>
        </authorList>
    </citation>
    <scope>NUCLEOTIDE SEQUENCE [LARGE SCALE GENOMIC DNA]</scope>
    <source>
        <strain evidence="5 6">NPDC020863</strain>
    </source>
</reference>
<protein>
    <submittedName>
        <fullName evidence="5">TetR/AcrR family transcriptional regulator</fullName>
    </submittedName>
</protein>
<dbReference type="InterPro" id="IPR036271">
    <property type="entry name" value="Tet_transcr_reg_TetR-rel_C_sf"/>
</dbReference>
<dbReference type="InterPro" id="IPR009057">
    <property type="entry name" value="Homeodomain-like_sf"/>
</dbReference>